<evidence type="ECO:0000313" key="7">
    <source>
        <dbReference type="Proteomes" id="UP000077266"/>
    </source>
</evidence>
<dbReference type="OrthoDB" id="3269685at2759"/>
<proteinExistence type="inferred from homology"/>
<protein>
    <recommendedName>
        <fullName evidence="5">DNA 3'-5' helicase</fullName>
        <ecNumber evidence="5">5.6.2.4</ecNumber>
    </recommendedName>
</protein>
<dbReference type="Gene3D" id="3.40.50.300">
    <property type="entry name" value="P-loop containing nucleotide triphosphate hydrolases"/>
    <property type="match status" value="1"/>
</dbReference>
<dbReference type="AlphaFoldDB" id="A0A165ECQ2"/>
<accession>A0A165ECQ2</accession>
<evidence type="ECO:0000256" key="3">
    <source>
        <dbReference type="ARBA" id="ARBA00023235"/>
    </source>
</evidence>
<dbReference type="GO" id="GO:0009378">
    <property type="term" value="F:four-way junction helicase activity"/>
    <property type="evidence" value="ECO:0007669"/>
    <property type="project" value="TreeGrafter"/>
</dbReference>
<comment type="similarity">
    <text evidence="1">Belongs to the helicase family. RecQ subfamily.</text>
</comment>
<evidence type="ECO:0000313" key="6">
    <source>
        <dbReference type="EMBL" id="KZV86614.1"/>
    </source>
</evidence>
<dbReference type="EC" id="5.6.2.4" evidence="5"/>
<name>A0A165ECQ2_EXIGL</name>
<dbReference type="InterPro" id="IPR027417">
    <property type="entry name" value="P-loop_NTPase"/>
</dbReference>
<evidence type="ECO:0000256" key="2">
    <source>
        <dbReference type="ARBA" id="ARBA00023125"/>
    </source>
</evidence>
<dbReference type="InParanoid" id="A0A165ECQ2"/>
<keyword evidence="2" id="KW-0238">DNA-binding</keyword>
<dbReference type="GO" id="GO:0003677">
    <property type="term" value="F:DNA binding"/>
    <property type="evidence" value="ECO:0007669"/>
    <property type="project" value="UniProtKB-KW"/>
</dbReference>
<dbReference type="STRING" id="1314781.A0A165ECQ2"/>
<reference evidence="6 7" key="1">
    <citation type="journal article" date="2016" name="Mol. Biol. Evol.">
        <title>Comparative Genomics of Early-Diverging Mushroom-Forming Fungi Provides Insights into the Origins of Lignocellulose Decay Capabilities.</title>
        <authorList>
            <person name="Nagy L.G."/>
            <person name="Riley R."/>
            <person name="Tritt A."/>
            <person name="Adam C."/>
            <person name="Daum C."/>
            <person name="Floudas D."/>
            <person name="Sun H."/>
            <person name="Yadav J.S."/>
            <person name="Pangilinan J."/>
            <person name="Larsson K.H."/>
            <person name="Matsuura K."/>
            <person name="Barry K."/>
            <person name="Labutti K."/>
            <person name="Kuo R."/>
            <person name="Ohm R.A."/>
            <person name="Bhattacharya S.S."/>
            <person name="Shirouzu T."/>
            <person name="Yoshinaga Y."/>
            <person name="Martin F.M."/>
            <person name="Grigoriev I.V."/>
            <person name="Hibbett D.S."/>
        </authorList>
    </citation>
    <scope>NUCLEOTIDE SEQUENCE [LARGE SCALE GENOMIC DNA]</scope>
    <source>
        <strain evidence="6 7">HHB12029</strain>
    </source>
</reference>
<dbReference type="EMBL" id="KV426150">
    <property type="protein sequence ID" value="KZV86614.1"/>
    <property type="molecule type" value="Genomic_DNA"/>
</dbReference>
<gene>
    <name evidence="6" type="ORF">EXIGLDRAFT_595819</name>
</gene>
<dbReference type="Proteomes" id="UP000077266">
    <property type="component" value="Unassembled WGS sequence"/>
</dbReference>
<keyword evidence="3" id="KW-0413">Isomerase</keyword>
<feature type="non-terminal residue" evidence="6">
    <location>
        <position position="172"/>
    </location>
</feature>
<evidence type="ECO:0000256" key="4">
    <source>
        <dbReference type="ARBA" id="ARBA00034617"/>
    </source>
</evidence>
<dbReference type="GO" id="GO:0043138">
    <property type="term" value="F:3'-5' DNA helicase activity"/>
    <property type="evidence" value="ECO:0007669"/>
    <property type="project" value="UniProtKB-EC"/>
</dbReference>
<evidence type="ECO:0000256" key="5">
    <source>
        <dbReference type="ARBA" id="ARBA00034808"/>
    </source>
</evidence>
<evidence type="ECO:0000256" key="1">
    <source>
        <dbReference type="ARBA" id="ARBA00005446"/>
    </source>
</evidence>
<dbReference type="GO" id="GO:0005737">
    <property type="term" value="C:cytoplasm"/>
    <property type="evidence" value="ECO:0007669"/>
    <property type="project" value="TreeGrafter"/>
</dbReference>
<dbReference type="PANTHER" id="PTHR13710:SF105">
    <property type="entry name" value="ATP-DEPENDENT DNA HELICASE Q1"/>
    <property type="match status" value="1"/>
</dbReference>
<dbReference type="PANTHER" id="PTHR13710">
    <property type="entry name" value="DNA HELICASE RECQ FAMILY MEMBER"/>
    <property type="match status" value="1"/>
</dbReference>
<organism evidence="6 7">
    <name type="scientific">Exidia glandulosa HHB12029</name>
    <dbReference type="NCBI Taxonomy" id="1314781"/>
    <lineage>
        <taxon>Eukaryota</taxon>
        <taxon>Fungi</taxon>
        <taxon>Dikarya</taxon>
        <taxon>Basidiomycota</taxon>
        <taxon>Agaricomycotina</taxon>
        <taxon>Agaricomycetes</taxon>
        <taxon>Auriculariales</taxon>
        <taxon>Exidiaceae</taxon>
        <taxon>Exidia</taxon>
    </lineage>
</organism>
<dbReference type="GO" id="GO:0000724">
    <property type="term" value="P:double-strand break repair via homologous recombination"/>
    <property type="evidence" value="ECO:0007669"/>
    <property type="project" value="TreeGrafter"/>
</dbReference>
<keyword evidence="7" id="KW-1185">Reference proteome</keyword>
<feature type="non-terminal residue" evidence="6">
    <location>
        <position position="1"/>
    </location>
</feature>
<comment type="catalytic activity">
    <reaction evidence="4">
        <text>Couples ATP hydrolysis with the unwinding of duplex DNA by translocating in the 3'-5' direction.</text>
        <dbReference type="EC" id="5.6.2.4"/>
    </reaction>
</comment>
<dbReference type="GO" id="GO:0005694">
    <property type="term" value="C:chromosome"/>
    <property type="evidence" value="ECO:0007669"/>
    <property type="project" value="TreeGrafter"/>
</dbReference>
<sequence>IQLTVLEVRTFQSYGIPAVAINEDTLRAAAREGRNLWDEAEQVSRAIFMAPERLPSDEFEHLIRSSRFREYIALVPSDEAQVVDMWGEEFRKAYASIALLRPRLPPWVTYLGLTATCLLGPQKDAIVRGLGLREGQYILHRGDCERHDLRLFIRPILHGVSGYHFPDLDWLV</sequence>